<evidence type="ECO:0000256" key="4">
    <source>
        <dbReference type="ARBA" id="ARBA00022734"/>
    </source>
</evidence>
<dbReference type="AlphaFoldDB" id="A0A803TEZ0"/>
<evidence type="ECO:0000256" key="2">
    <source>
        <dbReference type="ARBA" id="ARBA00004613"/>
    </source>
</evidence>
<keyword evidence="5" id="KW-0735">Signal-anchor</keyword>
<reference evidence="12" key="3">
    <citation type="submission" date="2025-09" db="UniProtKB">
        <authorList>
            <consortium name="Ensembl"/>
        </authorList>
    </citation>
    <scope>IDENTIFICATION</scope>
</reference>
<dbReference type="InterPro" id="IPR001304">
    <property type="entry name" value="C-type_lectin-like"/>
</dbReference>
<gene>
    <name evidence="12" type="primary">LOC103281034</name>
</gene>
<proteinExistence type="predicted"/>
<dbReference type="CDD" id="cd03593">
    <property type="entry name" value="CLECT_NK_receptors_like"/>
    <property type="match status" value="1"/>
</dbReference>
<evidence type="ECO:0000256" key="6">
    <source>
        <dbReference type="ARBA" id="ARBA00022989"/>
    </source>
</evidence>
<evidence type="ECO:0000256" key="8">
    <source>
        <dbReference type="SAM" id="Coils"/>
    </source>
</evidence>
<dbReference type="InterPro" id="IPR033992">
    <property type="entry name" value="NKR-like_CTLD"/>
</dbReference>
<evidence type="ECO:0000256" key="7">
    <source>
        <dbReference type="ARBA" id="ARBA00023157"/>
    </source>
</evidence>
<feature type="domain" description="C-type lectin" evidence="11">
    <location>
        <begin position="129"/>
        <end position="237"/>
    </location>
</feature>
<keyword evidence="13" id="KW-1185">Reference proteome</keyword>
<organism evidence="12 13">
    <name type="scientific">Anolis carolinensis</name>
    <name type="common">Green anole</name>
    <name type="synonym">American chameleon</name>
    <dbReference type="NCBI Taxonomy" id="28377"/>
    <lineage>
        <taxon>Eukaryota</taxon>
        <taxon>Metazoa</taxon>
        <taxon>Chordata</taxon>
        <taxon>Craniata</taxon>
        <taxon>Vertebrata</taxon>
        <taxon>Euteleostomi</taxon>
        <taxon>Lepidosauria</taxon>
        <taxon>Squamata</taxon>
        <taxon>Bifurcata</taxon>
        <taxon>Unidentata</taxon>
        <taxon>Episquamata</taxon>
        <taxon>Toxicofera</taxon>
        <taxon>Iguania</taxon>
        <taxon>Dactyloidae</taxon>
        <taxon>Anolis</taxon>
    </lineage>
</organism>
<keyword evidence="7" id="KW-1015">Disulfide bond</keyword>
<dbReference type="OrthoDB" id="8950604at2759"/>
<dbReference type="SMART" id="SM00034">
    <property type="entry name" value="CLECT"/>
    <property type="match status" value="1"/>
</dbReference>
<dbReference type="InterPro" id="IPR051527">
    <property type="entry name" value="KLR_subfamily_B"/>
</dbReference>
<dbReference type="GO" id="GO:0005576">
    <property type="term" value="C:extracellular region"/>
    <property type="evidence" value="ECO:0007669"/>
    <property type="project" value="UniProtKB-SubCell"/>
</dbReference>
<evidence type="ECO:0000256" key="3">
    <source>
        <dbReference type="ARBA" id="ARBA00022525"/>
    </source>
</evidence>
<dbReference type="GeneID" id="103281034"/>
<protein>
    <recommendedName>
        <fullName evidence="11">C-type lectin domain-containing protein</fullName>
    </recommendedName>
</protein>
<evidence type="ECO:0000256" key="5">
    <source>
        <dbReference type="ARBA" id="ARBA00022968"/>
    </source>
</evidence>
<keyword evidence="10" id="KW-0472">Membrane</keyword>
<feature type="coiled-coil region" evidence="8">
    <location>
        <begin position="82"/>
        <end position="109"/>
    </location>
</feature>
<name>A0A803TEZ0_ANOCA</name>
<dbReference type="InParanoid" id="A0A803TEZ0"/>
<dbReference type="GeneTree" id="ENSGT00940000154558"/>
<keyword evidence="10" id="KW-0812">Transmembrane</keyword>
<dbReference type="PANTHER" id="PTHR46784:SF1">
    <property type="entry name" value="KILLER CELL LECTIN-LIKE RECEPTOR SUBFAMILY B MEMBER 1"/>
    <property type="match status" value="1"/>
</dbReference>
<dbReference type="PROSITE" id="PS50041">
    <property type="entry name" value="C_TYPE_LECTIN_2"/>
    <property type="match status" value="1"/>
</dbReference>
<dbReference type="Ensembl" id="ENSACAT00000046101.1">
    <property type="protein sequence ID" value="ENSACAP00000033780.1"/>
    <property type="gene ID" value="ENSACAG00000039086.1"/>
</dbReference>
<dbReference type="Gene3D" id="3.10.100.10">
    <property type="entry name" value="Mannose-Binding Protein A, subunit A"/>
    <property type="match status" value="1"/>
</dbReference>
<dbReference type="Proteomes" id="UP000001646">
    <property type="component" value="Unplaced"/>
</dbReference>
<dbReference type="GO" id="GO:0042269">
    <property type="term" value="P:regulation of natural killer cell mediated cytotoxicity"/>
    <property type="evidence" value="ECO:0000318"/>
    <property type="project" value="GO_Central"/>
</dbReference>
<keyword evidence="4" id="KW-0430">Lectin</keyword>
<dbReference type="Pfam" id="PF00059">
    <property type="entry name" value="Lectin_C"/>
    <property type="match status" value="1"/>
</dbReference>
<accession>A0A803TEZ0</accession>
<reference evidence="12" key="2">
    <citation type="submission" date="2025-08" db="UniProtKB">
        <authorList>
            <consortium name="Ensembl"/>
        </authorList>
    </citation>
    <scope>IDENTIFICATION</scope>
</reference>
<evidence type="ECO:0000313" key="12">
    <source>
        <dbReference type="Ensembl" id="ENSACAP00000033780.1"/>
    </source>
</evidence>
<evidence type="ECO:0000313" key="13">
    <source>
        <dbReference type="Proteomes" id="UP000001646"/>
    </source>
</evidence>
<dbReference type="GO" id="GO:0030246">
    <property type="term" value="F:carbohydrate binding"/>
    <property type="evidence" value="ECO:0007669"/>
    <property type="project" value="UniProtKB-KW"/>
</dbReference>
<keyword evidence="8" id="KW-0175">Coiled coil</keyword>
<dbReference type="GO" id="GO:0005886">
    <property type="term" value="C:plasma membrane"/>
    <property type="evidence" value="ECO:0000318"/>
    <property type="project" value="GO_Central"/>
</dbReference>
<dbReference type="GO" id="GO:0038023">
    <property type="term" value="F:signaling receptor activity"/>
    <property type="evidence" value="ECO:0000318"/>
    <property type="project" value="GO_Central"/>
</dbReference>
<keyword evidence="6 10" id="KW-1133">Transmembrane helix</keyword>
<dbReference type="InterPro" id="IPR016187">
    <property type="entry name" value="CTDL_fold"/>
</dbReference>
<evidence type="ECO:0000256" key="1">
    <source>
        <dbReference type="ARBA" id="ARBA00004606"/>
    </source>
</evidence>
<feature type="region of interest" description="Disordered" evidence="9">
    <location>
        <begin position="1"/>
        <end position="23"/>
    </location>
</feature>
<dbReference type="PANTHER" id="PTHR46784">
    <property type="entry name" value="KILLER CELL LECTIN-LIKE RECEPTOR SUBFAMILY B MEMBER 1"/>
    <property type="match status" value="1"/>
</dbReference>
<dbReference type="InterPro" id="IPR016186">
    <property type="entry name" value="C-type_lectin-like/link_sf"/>
</dbReference>
<dbReference type="GO" id="GO:0009986">
    <property type="term" value="C:cell surface"/>
    <property type="evidence" value="ECO:0000318"/>
    <property type="project" value="GO_Central"/>
</dbReference>
<sequence length="244" mass="27923">MPQDVTYADLKFSQSPPEGTRLEDLTYANVQASSHQEPKGGSKRPPWLLAAGMAGIALVLLVALIALGVHHLQFQKASEEEKGQLASRLDRAMEDLNQTQESKTQMEQVLNATWAQVAKEWCPENWILYQGKCLLFSTEKKSWTESKESCDAHSSRLLITRSWQPGQLAGLLRNREYWIGLRKTQEEKTRSWIWTWADGSKYERNDLSDYGTDSCAYLNNGERWSYYCYYTCAYICEKTKAGTQ</sequence>
<reference evidence="12" key="1">
    <citation type="submission" date="2009-12" db="EMBL/GenBank/DDBJ databases">
        <title>The Genome Sequence of Anolis carolinensis (Green Anole Lizard).</title>
        <authorList>
            <consortium name="The Genome Sequencing Platform"/>
            <person name="Di Palma F."/>
            <person name="Alfoldi J."/>
            <person name="Heiman D."/>
            <person name="Young S."/>
            <person name="Grabherr M."/>
            <person name="Johnson J."/>
            <person name="Lander E.S."/>
            <person name="Lindblad-Toh K."/>
        </authorList>
    </citation>
    <scope>NUCLEOTIDE SEQUENCE [LARGE SCALE GENOMIC DNA]</scope>
    <source>
        <strain evidence="12">JBL SC #1</strain>
    </source>
</reference>
<dbReference type="SUPFAM" id="SSF56436">
    <property type="entry name" value="C-type lectin-like"/>
    <property type="match status" value="1"/>
</dbReference>
<keyword evidence="3" id="KW-0964">Secreted</keyword>
<dbReference type="KEGG" id="acs:103281034"/>
<feature type="transmembrane region" description="Helical" evidence="10">
    <location>
        <begin position="47"/>
        <end position="69"/>
    </location>
</feature>
<evidence type="ECO:0000256" key="9">
    <source>
        <dbReference type="SAM" id="MobiDB-lite"/>
    </source>
</evidence>
<evidence type="ECO:0000256" key="10">
    <source>
        <dbReference type="SAM" id="Phobius"/>
    </source>
</evidence>
<evidence type="ECO:0000259" key="11">
    <source>
        <dbReference type="PROSITE" id="PS50041"/>
    </source>
</evidence>
<comment type="subcellular location">
    <subcellularLocation>
        <location evidence="1">Membrane</location>
        <topology evidence="1">Single-pass type II membrane protein</topology>
    </subcellularLocation>
    <subcellularLocation>
        <location evidence="2">Secreted</location>
    </subcellularLocation>
</comment>